<dbReference type="EMBL" id="CACRTO010000008">
    <property type="protein sequence ID" value="VYT87223.1"/>
    <property type="molecule type" value="Genomic_DNA"/>
</dbReference>
<evidence type="ECO:0000313" key="1">
    <source>
        <dbReference type="EMBL" id="VYT87223.1"/>
    </source>
</evidence>
<name>A0A6N3A8Z1_9CLOT</name>
<organism evidence="1">
    <name type="scientific">Clostridium tertium</name>
    <dbReference type="NCBI Taxonomy" id="1559"/>
    <lineage>
        <taxon>Bacteria</taxon>
        <taxon>Bacillati</taxon>
        <taxon>Bacillota</taxon>
        <taxon>Clostridia</taxon>
        <taxon>Eubacteriales</taxon>
        <taxon>Clostridiaceae</taxon>
        <taxon>Clostridium</taxon>
    </lineage>
</organism>
<dbReference type="RefSeq" id="WP_421755415.1">
    <property type="nucleotide sequence ID" value="NZ_CACRTO010000008.1"/>
</dbReference>
<sequence length="45" mass="5090">MKTLIIVSAYNEEKSIYNVVSLIKFNIPWADILVINDGSISCNME</sequence>
<proteinExistence type="predicted"/>
<accession>A0A6N3A8Z1</accession>
<protein>
    <recommendedName>
        <fullName evidence="2">Glycosyl transferase family 2</fullName>
    </recommendedName>
</protein>
<evidence type="ECO:0008006" key="2">
    <source>
        <dbReference type="Google" id="ProtNLM"/>
    </source>
</evidence>
<gene>
    <name evidence="1" type="ORF">CTLFYP3_00885</name>
</gene>
<reference evidence="1" key="1">
    <citation type="submission" date="2019-11" db="EMBL/GenBank/DDBJ databases">
        <authorList>
            <person name="Feng L."/>
        </authorList>
    </citation>
    <scope>NUCLEOTIDE SEQUENCE</scope>
    <source>
        <strain evidence="1">CTertiumLFYP3</strain>
    </source>
</reference>
<dbReference type="AlphaFoldDB" id="A0A6N3A8Z1"/>